<keyword evidence="2" id="KW-1185">Reference proteome</keyword>
<comment type="caution">
    <text evidence="1">The sequence shown here is derived from an EMBL/GenBank/DDBJ whole genome shotgun (WGS) entry which is preliminary data.</text>
</comment>
<evidence type="ECO:0000313" key="1">
    <source>
        <dbReference type="EMBL" id="MCS7479057.1"/>
    </source>
</evidence>
<dbReference type="RefSeq" id="WP_259624544.1">
    <property type="nucleotide sequence ID" value="NZ_JANYMP010000008.1"/>
</dbReference>
<proteinExistence type="predicted"/>
<dbReference type="EMBL" id="JANYMP010000008">
    <property type="protein sequence ID" value="MCS7479057.1"/>
    <property type="molecule type" value="Genomic_DNA"/>
</dbReference>
<dbReference type="AlphaFoldDB" id="A0A9X3AFR5"/>
<gene>
    <name evidence="1" type="ORF">NZH93_19525</name>
</gene>
<organism evidence="1 2">
    <name type="scientific">Umezawaea endophytica</name>
    <dbReference type="NCBI Taxonomy" id="1654476"/>
    <lineage>
        <taxon>Bacteria</taxon>
        <taxon>Bacillati</taxon>
        <taxon>Actinomycetota</taxon>
        <taxon>Actinomycetes</taxon>
        <taxon>Pseudonocardiales</taxon>
        <taxon>Pseudonocardiaceae</taxon>
        <taxon>Umezawaea</taxon>
    </lineage>
</organism>
<sequence length="48" mass="5794">MWGKTFTDFNTEQQANIIADYYYLHTYEPHHDLSAYEPYITHVRSQPT</sequence>
<accession>A0A9X3AFR5</accession>
<protein>
    <submittedName>
        <fullName evidence="1">Uncharacterized protein</fullName>
    </submittedName>
</protein>
<name>A0A9X3AFR5_9PSEU</name>
<reference evidence="1" key="1">
    <citation type="submission" date="2022-08" db="EMBL/GenBank/DDBJ databases">
        <authorList>
            <person name="Tistechok S."/>
            <person name="Samborskyy M."/>
            <person name="Roman I."/>
        </authorList>
    </citation>
    <scope>NUCLEOTIDE SEQUENCE</scope>
    <source>
        <strain evidence="1">DSM 103496</strain>
    </source>
</reference>
<dbReference type="Proteomes" id="UP001141259">
    <property type="component" value="Unassembled WGS sequence"/>
</dbReference>
<evidence type="ECO:0000313" key="2">
    <source>
        <dbReference type="Proteomes" id="UP001141259"/>
    </source>
</evidence>